<dbReference type="Gene3D" id="3.40.50.2300">
    <property type="match status" value="2"/>
</dbReference>
<comment type="caution">
    <text evidence="5">The sequence shown here is derived from an EMBL/GenBank/DDBJ whole genome shotgun (WGS) entry which is preliminary data.</text>
</comment>
<evidence type="ECO:0000256" key="2">
    <source>
        <dbReference type="ARBA" id="ARBA00023125"/>
    </source>
</evidence>
<dbReference type="SUPFAM" id="SSF53822">
    <property type="entry name" value="Periplasmic binding protein-like I"/>
    <property type="match status" value="1"/>
</dbReference>
<evidence type="ECO:0000256" key="3">
    <source>
        <dbReference type="ARBA" id="ARBA00023163"/>
    </source>
</evidence>
<dbReference type="Proteomes" id="UP000310754">
    <property type="component" value="Unassembled WGS sequence"/>
</dbReference>
<keyword evidence="6" id="KW-1185">Reference proteome</keyword>
<feature type="domain" description="HTH lacI-type" evidence="4">
    <location>
        <begin position="1"/>
        <end position="56"/>
    </location>
</feature>
<dbReference type="InterPro" id="IPR000843">
    <property type="entry name" value="HTH_LacI"/>
</dbReference>
<gene>
    <name evidence="5" type="ORF">E6C51_15675</name>
</gene>
<dbReference type="Pfam" id="PF13377">
    <property type="entry name" value="Peripla_BP_3"/>
    <property type="match status" value="1"/>
</dbReference>
<protein>
    <submittedName>
        <fullName evidence="5">LacI family DNA-binding transcriptional regulator</fullName>
    </submittedName>
</protein>
<dbReference type="PANTHER" id="PTHR30146:SF109">
    <property type="entry name" value="HTH-TYPE TRANSCRIPTIONAL REGULATOR GALS"/>
    <property type="match status" value="1"/>
</dbReference>
<accession>A0A4S3ZRT1</accession>
<dbReference type="PANTHER" id="PTHR30146">
    <property type="entry name" value="LACI-RELATED TRANSCRIPTIONAL REPRESSOR"/>
    <property type="match status" value="1"/>
</dbReference>
<dbReference type="PROSITE" id="PS50932">
    <property type="entry name" value="HTH_LACI_2"/>
    <property type="match status" value="1"/>
</dbReference>
<dbReference type="RefSeq" id="WP_190236650.1">
    <property type="nucleotide sequence ID" value="NZ_SSOA01000009.1"/>
</dbReference>
<dbReference type="GO" id="GO:0003700">
    <property type="term" value="F:DNA-binding transcription factor activity"/>
    <property type="evidence" value="ECO:0007669"/>
    <property type="project" value="TreeGrafter"/>
</dbReference>
<evidence type="ECO:0000313" key="5">
    <source>
        <dbReference type="EMBL" id="THF48338.1"/>
    </source>
</evidence>
<dbReference type="Pfam" id="PF00356">
    <property type="entry name" value="LacI"/>
    <property type="match status" value="1"/>
</dbReference>
<dbReference type="InterPro" id="IPR046335">
    <property type="entry name" value="LacI/GalR-like_sensor"/>
</dbReference>
<evidence type="ECO:0000259" key="4">
    <source>
        <dbReference type="PROSITE" id="PS50932"/>
    </source>
</evidence>
<sequence>MTLLQQIALKAGCSVATVSRALNRSGPVSERMTRRVEKAALELGYRPDANPASVPRLRHKPMIGVLIPSITNPVFAASLSNIQKRARVSGHGVIIAQSDYDLVREAEAIADLVSERPVGLIMTLCDPKAAGNLPKTLPPTVLLHNLPTVRFPASVAADNFLAGRELCEHMLDHHHTSILFVSGAFAASDRAKLRYDGYCAAMKQRGLVPHPPLEVGFLNGYDALDLGQSLKLFAPTAMIASNDLLAFGVIGALRREGLRVPDDVSVAGFDGISLGRLIDPPLTTIEMADASMGAAAASLLIDMTENGSSPRHLNVAHSLRVGGTVRAL</sequence>
<reference evidence="5 6" key="1">
    <citation type="submission" date="2019-04" db="EMBL/GenBank/DDBJ databases">
        <title>Rhizobium terrae sp. nov., isolated from a paddy soil.</title>
        <authorList>
            <person name="Lin S.-Y."/>
            <person name="Hameed A."/>
            <person name="Huang H.-I."/>
            <person name="Young C.-C."/>
        </authorList>
    </citation>
    <scope>NUCLEOTIDE SEQUENCE [LARGE SCALE GENOMIC DNA]</scope>
    <source>
        <strain evidence="5 6">CC-HIH110</strain>
    </source>
</reference>
<evidence type="ECO:0000313" key="6">
    <source>
        <dbReference type="Proteomes" id="UP000310754"/>
    </source>
</evidence>
<keyword evidence="2 5" id="KW-0238">DNA-binding</keyword>
<dbReference type="SUPFAM" id="SSF47413">
    <property type="entry name" value="lambda repressor-like DNA-binding domains"/>
    <property type="match status" value="1"/>
</dbReference>
<dbReference type="Gene3D" id="1.10.260.40">
    <property type="entry name" value="lambda repressor-like DNA-binding domains"/>
    <property type="match status" value="1"/>
</dbReference>
<keyword evidence="3" id="KW-0804">Transcription</keyword>
<dbReference type="SMART" id="SM00354">
    <property type="entry name" value="HTH_LACI"/>
    <property type="match status" value="1"/>
</dbReference>
<dbReference type="InterPro" id="IPR028082">
    <property type="entry name" value="Peripla_BP_I"/>
</dbReference>
<dbReference type="GO" id="GO:0000976">
    <property type="term" value="F:transcription cis-regulatory region binding"/>
    <property type="evidence" value="ECO:0007669"/>
    <property type="project" value="TreeGrafter"/>
</dbReference>
<dbReference type="CDD" id="cd01392">
    <property type="entry name" value="HTH_LacI"/>
    <property type="match status" value="1"/>
</dbReference>
<evidence type="ECO:0000256" key="1">
    <source>
        <dbReference type="ARBA" id="ARBA00023015"/>
    </source>
</evidence>
<proteinExistence type="predicted"/>
<organism evidence="5 6">
    <name type="scientific">Allorhizobium terrae</name>
    <dbReference type="NCBI Taxonomy" id="1848972"/>
    <lineage>
        <taxon>Bacteria</taxon>
        <taxon>Pseudomonadati</taxon>
        <taxon>Pseudomonadota</taxon>
        <taxon>Alphaproteobacteria</taxon>
        <taxon>Hyphomicrobiales</taxon>
        <taxon>Rhizobiaceae</taxon>
        <taxon>Rhizobium/Agrobacterium group</taxon>
        <taxon>Allorhizobium</taxon>
    </lineage>
</organism>
<keyword evidence="1" id="KW-0805">Transcription regulation</keyword>
<name>A0A4S3ZRT1_9HYPH</name>
<dbReference type="InterPro" id="IPR010982">
    <property type="entry name" value="Lambda_DNA-bd_dom_sf"/>
</dbReference>
<dbReference type="EMBL" id="SSOA01000009">
    <property type="protein sequence ID" value="THF48338.1"/>
    <property type="molecule type" value="Genomic_DNA"/>
</dbReference>
<dbReference type="AlphaFoldDB" id="A0A4S3ZRT1"/>